<accession>A0A0E0BYS4</accession>
<keyword evidence="10" id="KW-1185">Reference proteome</keyword>
<feature type="region of interest" description="Disordered" evidence="7">
    <location>
        <begin position="528"/>
        <end position="554"/>
    </location>
</feature>
<sequence>MAVVAGFSIREYTESMRGAAGAEGTRLYGLGAGDLPPMEARRFRWWADELAAAPPLPPRSPSPSPSPSPPPPPPTKPSRRTLGKARAPKKRSISDLFAAAPPLALPSSDSGGGGNDDDDDEALCAIMRRAREKKRKRRLLEEEEEEAGAASAPVVAAAAAAAAAETRDSEGNFTRKRYYAFNLNLGGSQPSNEGEVPPQDCNASAGAASSSHAEMGVQQECRPAPGQTVRLMGKDLSVTTTRGEYVSGTHSYTEDHPTKLFLELPRQGRPYLSLQAQSVPNVSANSLSPSQSHIRYTAPQNLSHSFPTANALSGDRLQYDDRFSYLSGSQHHGNVLLGSPSLTSHGSAALRQNLPYVWSRYSDPSSSSTASPSAPILPTTAQHVTPSSVYHANLPRSYGVVSAGSSVHPHNSPSFTFTCPRRIVEEASGSRRDGACPSRNAENVAARAAIPEMPSSSSGGRHAQRTGPMKLTPGAKHILMPSDTTGDGTSMPVYSCVSFGSKSGNASATRNMGAGLYKEMAGREDGAAAGAMEEGQDSKEVKCENSEDGSNTSRRCQGNDMISVQFMQKILTEILGTYFMIFAGCGAVVVNLSTGGTVTFPGICAVCGLVVTALVYSVGHISGTHLNPAVTVAFATCGCFPWNQGLSAVEQMFRPVTGASMNPARSLGPAMVAGRYGGVWVYVAAPVSGTVCGAWAYNLLRFTDNTFSFLRRSSRRS</sequence>
<feature type="compositionally biased region" description="Pro residues" evidence="7">
    <location>
        <begin position="54"/>
        <end position="76"/>
    </location>
</feature>
<dbReference type="Gene3D" id="1.20.1080.10">
    <property type="entry name" value="Glycerol uptake facilitator protein"/>
    <property type="match status" value="2"/>
</dbReference>
<dbReference type="EnsemblPlants" id="OMERI01G06660.3">
    <property type="protein sequence ID" value="OMERI01G06660.3"/>
    <property type="gene ID" value="OMERI01G06660"/>
</dbReference>
<feature type="region of interest" description="Disordered" evidence="7">
    <location>
        <begin position="452"/>
        <end position="476"/>
    </location>
</feature>
<dbReference type="PANTHER" id="PTHR36892">
    <property type="entry name" value="OS01G0201800 PROTEIN"/>
    <property type="match status" value="1"/>
</dbReference>
<reference evidence="9" key="1">
    <citation type="submission" date="2015-04" db="UniProtKB">
        <authorList>
            <consortium name="EnsemblPlants"/>
        </authorList>
    </citation>
    <scope>IDENTIFICATION</scope>
</reference>
<dbReference type="PROSITE" id="PS00221">
    <property type="entry name" value="MIP"/>
    <property type="match status" value="1"/>
</dbReference>
<feature type="transmembrane region" description="Helical" evidence="8">
    <location>
        <begin position="570"/>
        <end position="592"/>
    </location>
</feature>
<dbReference type="Gramene" id="OMERI01G06660.3">
    <property type="protein sequence ID" value="OMERI01G06660.3"/>
    <property type="gene ID" value="OMERI01G06660"/>
</dbReference>
<dbReference type="PANTHER" id="PTHR36892:SF10">
    <property type="entry name" value="OS01G0201900 PROTEIN"/>
    <property type="match status" value="1"/>
</dbReference>
<evidence type="ECO:0000313" key="10">
    <source>
        <dbReference type="Proteomes" id="UP000008021"/>
    </source>
</evidence>
<evidence type="ECO:0000313" key="9">
    <source>
        <dbReference type="EnsemblPlants" id="OMERI01G06660.3"/>
    </source>
</evidence>
<dbReference type="Proteomes" id="UP000008021">
    <property type="component" value="Chromosome 1"/>
</dbReference>
<dbReference type="AlphaFoldDB" id="A0A0E0BYS4"/>
<dbReference type="GO" id="GO:0016020">
    <property type="term" value="C:membrane"/>
    <property type="evidence" value="ECO:0007669"/>
    <property type="project" value="UniProtKB-SubCell"/>
</dbReference>
<dbReference type="InterPro" id="IPR022357">
    <property type="entry name" value="MIP_CS"/>
</dbReference>
<feature type="region of interest" description="Disordered" evidence="7">
    <location>
        <begin position="52"/>
        <end position="120"/>
    </location>
</feature>
<feature type="compositionally biased region" description="Basic and acidic residues" evidence="7">
    <location>
        <begin position="536"/>
        <end position="545"/>
    </location>
</feature>
<evidence type="ECO:0000256" key="6">
    <source>
        <dbReference type="ARBA" id="ARBA00023136"/>
    </source>
</evidence>
<evidence type="ECO:0000256" key="2">
    <source>
        <dbReference type="ARBA" id="ARBA00022448"/>
    </source>
</evidence>
<evidence type="ECO:0000256" key="7">
    <source>
        <dbReference type="SAM" id="MobiDB-lite"/>
    </source>
</evidence>
<keyword evidence="3 8" id="KW-0812">Transmembrane</keyword>
<evidence type="ECO:0000256" key="5">
    <source>
        <dbReference type="ARBA" id="ARBA00022989"/>
    </source>
</evidence>
<organism evidence="9">
    <name type="scientific">Oryza meridionalis</name>
    <dbReference type="NCBI Taxonomy" id="40149"/>
    <lineage>
        <taxon>Eukaryota</taxon>
        <taxon>Viridiplantae</taxon>
        <taxon>Streptophyta</taxon>
        <taxon>Embryophyta</taxon>
        <taxon>Tracheophyta</taxon>
        <taxon>Spermatophyta</taxon>
        <taxon>Magnoliopsida</taxon>
        <taxon>Liliopsida</taxon>
        <taxon>Poales</taxon>
        <taxon>Poaceae</taxon>
        <taxon>BOP clade</taxon>
        <taxon>Oryzoideae</taxon>
        <taxon>Oryzeae</taxon>
        <taxon>Oryzinae</taxon>
        <taxon>Oryza</taxon>
    </lineage>
</organism>
<dbReference type="GO" id="GO:0015267">
    <property type="term" value="F:channel activity"/>
    <property type="evidence" value="ECO:0007669"/>
    <property type="project" value="InterPro"/>
</dbReference>
<dbReference type="InterPro" id="IPR000425">
    <property type="entry name" value="MIP"/>
</dbReference>
<name>A0A0E0BYS4_9ORYZ</name>
<dbReference type="PRINTS" id="PR00783">
    <property type="entry name" value="MINTRINSICP"/>
</dbReference>
<dbReference type="Pfam" id="PF00230">
    <property type="entry name" value="MIP"/>
    <property type="match status" value="2"/>
</dbReference>
<dbReference type="InterPro" id="IPR023271">
    <property type="entry name" value="Aquaporin-like"/>
</dbReference>
<feature type="transmembrane region" description="Helical" evidence="8">
    <location>
        <begin position="598"/>
        <end position="618"/>
    </location>
</feature>
<dbReference type="SUPFAM" id="SSF81338">
    <property type="entry name" value="Aquaporin-like"/>
    <property type="match status" value="1"/>
</dbReference>
<evidence type="ECO:0000256" key="8">
    <source>
        <dbReference type="SAM" id="Phobius"/>
    </source>
</evidence>
<keyword evidence="6 8" id="KW-0472">Membrane</keyword>
<evidence type="ECO:0000256" key="1">
    <source>
        <dbReference type="ARBA" id="ARBA00004141"/>
    </source>
</evidence>
<evidence type="ECO:0000256" key="4">
    <source>
        <dbReference type="ARBA" id="ARBA00022737"/>
    </source>
</evidence>
<proteinExistence type="predicted"/>
<comment type="subcellular location">
    <subcellularLocation>
        <location evidence="1">Membrane</location>
        <topology evidence="1">Multi-pass membrane protein</topology>
    </subcellularLocation>
</comment>
<feature type="compositionally biased region" description="Low complexity" evidence="7">
    <location>
        <begin position="94"/>
        <end position="109"/>
    </location>
</feature>
<reference evidence="9" key="2">
    <citation type="submission" date="2018-05" db="EMBL/GenBank/DDBJ databases">
        <title>OmerRS3 (Oryza meridionalis Reference Sequence Version 3).</title>
        <authorList>
            <person name="Zhang J."/>
            <person name="Kudrna D."/>
            <person name="Lee S."/>
            <person name="Talag J."/>
            <person name="Welchert J."/>
            <person name="Wing R.A."/>
        </authorList>
    </citation>
    <scope>NUCLEOTIDE SEQUENCE [LARGE SCALE GENOMIC DNA]</scope>
    <source>
        <strain evidence="9">cv. OR44</strain>
    </source>
</reference>
<keyword evidence="4" id="KW-0677">Repeat</keyword>
<feature type="compositionally biased region" description="Basic residues" evidence="7">
    <location>
        <begin position="77"/>
        <end position="91"/>
    </location>
</feature>
<protein>
    <submittedName>
        <fullName evidence="9">Uncharacterized protein</fullName>
    </submittedName>
</protein>
<keyword evidence="2" id="KW-0813">Transport</keyword>
<feature type="compositionally biased region" description="Low complexity" evidence="7">
    <location>
        <begin position="203"/>
        <end position="213"/>
    </location>
</feature>
<evidence type="ECO:0000256" key="3">
    <source>
        <dbReference type="ARBA" id="ARBA00022692"/>
    </source>
</evidence>
<keyword evidence="5 8" id="KW-1133">Transmembrane helix</keyword>
<feature type="region of interest" description="Disordered" evidence="7">
    <location>
        <begin position="189"/>
        <end position="216"/>
    </location>
</feature>